<dbReference type="GO" id="GO:0003723">
    <property type="term" value="F:RNA binding"/>
    <property type="evidence" value="ECO:0007669"/>
    <property type="project" value="UniProtKB-UniRule"/>
</dbReference>
<dbReference type="GO" id="GO:0006397">
    <property type="term" value="P:mRNA processing"/>
    <property type="evidence" value="ECO:0007669"/>
    <property type="project" value="UniProtKB-KW"/>
</dbReference>
<dbReference type="InterPro" id="IPR007010">
    <property type="entry name" value="PolA_pol_RNA-bd_dom"/>
</dbReference>
<keyword evidence="10 11" id="KW-0539">Nucleus</keyword>
<dbReference type="KEGG" id="cthr:CTHT_0027160"/>
<dbReference type="GO" id="GO:0005634">
    <property type="term" value="C:nucleus"/>
    <property type="evidence" value="ECO:0007669"/>
    <property type="project" value="UniProtKB-SubCell"/>
</dbReference>
<dbReference type="SUPFAM" id="SSF55003">
    <property type="entry name" value="PAP/Archaeal CCA-adding enzyme, C-terminal domain"/>
    <property type="match status" value="1"/>
</dbReference>
<evidence type="ECO:0000256" key="4">
    <source>
        <dbReference type="ARBA" id="ARBA00022664"/>
    </source>
</evidence>
<feature type="binding site" evidence="13">
    <location>
        <position position="103"/>
    </location>
    <ligand>
        <name>Mg(2+)</name>
        <dbReference type="ChEBI" id="CHEBI:18420"/>
        <label>2</label>
        <note>catalytic</note>
    </ligand>
</feature>
<dbReference type="Gene3D" id="3.30.70.590">
    <property type="entry name" value="Poly(A) polymerase predicted RNA binding domain"/>
    <property type="match status" value="1"/>
</dbReference>
<dbReference type="InterPro" id="IPR011068">
    <property type="entry name" value="NuclTrfase_I-like_C"/>
</dbReference>
<evidence type="ECO:0000256" key="9">
    <source>
        <dbReference type="ARBA" id="ARBA00022842"/>
    </source>
</evidence>
<feature type="binding site" evidence="13">
    <location>
        <position position="158"/>
    </location>
    <ligand>
        <name>Mg(2+)</name>
        <dbReference type="ChEBI" id="CHEBI:18420"/>
        <label>2</label>
        <note>catalytic</note>
    </ligand>
</feature>
<evidence type="ECO:0000313" key="19">
    <source>
        <dbReference type="Proteomes" id="UP000008066"/>
    </source>
</evidence>
<name>G0S6X0_CHATD</name>
<dbReference type="Gene3D" id="1.10.1410.10">
    <property type="match status" value="1"/>
</dbReference>
<evidence type="ECO:0000256" key="2">
    <source>
        <dbReference type="ARBA" id="ARBA00004123"/>
    </source>
</evidence>
<dbReference type="Proteomes" id="UP000008066">
    <property type="component" value="Unassembled WGS sequence"/>
</dbReference>
<dbReference type="GO" id="GO:0031123">
    <property type="term" value="P:RNA 3'-end processing"/>
    <property type="evidence" value="ECO:0007669"/>
    <property type="project" value="InterPro"/>
</dbReference>
<dbReference type="FunFam" id="1.10.1410.10:FF:000001">
    <property type="entry name" value="Putative poly(A) polymerase gamma"/>
    <property type="match status" value="1"/>
</dbReference>
<evidence type="ECO:0000256" key="6">
    <source>
        <dbReference type="ARBA" id="ARBA00022723"/>
    </source>
</evidence>
<dbReference type="OrthoDB" id="412748at2759"/>
<proteinExistence type="inferred from homology"/>
<dbReference type="eggNOG" id="KOG2245">
    <property type="taxonomic scope" value="Eukaryota"/>
</dbReference>
<comment type="catalytic activity">
    <reaction evidence="11">
        <text>RNA(n) + ATP = RNA(n)-3'-adenine ribonucleotide + diphosphate</text>
        <dbReference type="Rhea" id="RHEA:11332"/>
        <dbReference type="Rhea" id="RHEA-COMP:14527"/>
        <dbReference type="Rhea" id="RHEA-COMP:17347"/>
        <dbReference type="ChEBI" id="CHEBI:30616"/>
        <dbReference type="ChEBI" id="CHEBI:33019"/>
        <dbReference type="ChEBI" id="CHEBI:140395"/>
        <dbReference type="ChEBI" id="CHEBI:173115"/>
        <dbReference type="EC" id="2.7.7.19"/>
    </reaction>
</comment>
<comment type="subcellular location">
    <subcellularLocation>
        <location evidence="2 11">Nucleus</location>
    </subcellularLocation>
</comment>
<feature type="binding site" evidence="12">
    <location>
        <position position="231"/>
    </location>
    <ligand>
        <name>ATP</name>
        <dbReference type="ChEBI" id="CHEBI:30616"/>
    </ligand>
</feature>
<dbReference type="EMBL" id="GL988041">
    <property type="protein sequence ID" value="EGS20878.1"/>
    <property type="molecule type" value="Genomic_DNA"/>
</dbReference>
<keyword evidence="7 11" id="KW-0547">Nucleotide-binding</keyword>
<evidence type="ECO:0000256" key="7">
    <source>
        <dbReference type="ARBA" id="ARBA00022741"/>
    </source>
</evidence>
<dbReference type="Pfam" id="PF20750">
    <property type="entry name" value="PAP_NTPase"/>
    <property type="match status" value="1"/>
</dbReference>
<dbReference type="GO" id="GO:0005524">
    <property type="term" value="F:ATP binding"/>
    <property type="evidence" value="ECO:0007669"/>
    <property type="project" value="UniProtKB-UniRule"/>
</dbReference>
<evidence type="ECO:0000259" key="15">
    <source>
        <dbReference type="Pfam" id="PF04926"/>
    </source>
</evidence>
<evidence type="ECO:0000256" key="5">
    <source>
        <dbReference type="ARBA" id="ARBA00022679"/>
    </source>
</evidence>
<dbReference type="InterPro" id="IPR048840">
    <property type="entry name" value="PolA_pol_NTPase"/>
</dbReference>
<dbReference type="InterPro" id="IPR007012">
    <property type="entry name" value="PolA_pol_cen_dom"/>
</dbReference>
<evidence type="ECO:0000256" key="12">
    <source>
        <dbReference type="PIRSR" id="PIRSR018425-1"/>
    </source>
</evidence>
<organism evidence="19">
    <name type="scientific">Chaetomium thermophilum (strain DSM 1495 / CBS 144.50 / IMI 039719)</name>
    <name type="common">Thermochaetoides thermophila</name>
    <dbReference type="NCBI Taxonomy" id="759272"/>
    <lineage>
        <taxon>Eukaryota</taxon>
        <taxon>Fungi</taxon>
        <taxon>Dikarya</taxon>
        <taxon>Ascomycota</taxon>
        <taxon>Pezizomycotina</taxon>
        <taxon>Sordariomycetes</taxon>
        <taxon>Sordariomycetidae</taxon>
        <taxon>Sordariales</taxon>
        <taxon>Chaetomiaceae</taxon>
        <taxon>Thermochaetoides</taxon>
    </lineage>
</organism>
<evidence type="ECO:0000313" key="18">
    <source>
        <dbReference type="EMBL" id="EGS20878.1"/>
    </source>
</evidence>
<feature type="domain" description="Poly(A) polymerase RNA-binding" evidence="15">
    <location>
        <begin position="362"/>
        <end position="623"/>
    </location>
</feature>
<comment type="cofactor">
    <cofactor evidence="13">
        <name>Mg(2+)</name>
        <dbReference type="ChEBI" id="CHEBI:18420"/>
    </cofactor>
    <text evidence="13">Binds 2 magnesium ions. Also active with manganese.</text>
</comment>
<dbReference type="GO" id="GO:1990817">
    <property type="term" value="F:poly(A) RNA polymerase activity"/>
    <property type="evidence" value="ECO:0007669"/>
    <property type="project" value="UniProtKB-UniRule"/>
</dbReference>
<dbReference type="InterPro" id="IPR014492">
    <property type="entry name" value="PolyA_polymerase"/>
</dbReference>
<keyword evidence="5 11" id="KW-0808">Transferase</keyword>
<dbReference type="Pfam" id="PF04928">
    <property type="entry name" value="PAP_central"/>
    <property type="match status" value="1"/>
</dbReference>
<evidence type="ECO:0000256" key="11">
    <source>
        <dbReference type="PIRNR" id="PIRNR018425"/>
    </source>
</evidence>
<feature type="binding site" evidence="12">
    <location>
        <position position="222"/>
    </location>
    <ligand>
        <name>ATP</name>
        <dbReference type="ChEBI" id="CHEBI:30616"/>
    </ligand>
</feature>
<dbReference type="AlphaFoldDB" id="G0S6X0"/>
<evidence type="ECO:0000256" key="1">
    <source>
        <dbReference type="ARBA" id="ARBA00001936"/>
    </source>
</evidence>
<dbReference type="PANTHER" id="PTHR10682:SF10">
    <property type="entry name" value="POLYNUCLEOTIDE ADENYLYLTRANSFERASE"/>
    <property type="match status" value="1"/>
</dbReference>
<keyword evidence="8 11" id="KW-0067">ATP-binding</keyword>
<dbReference type="RefSeq" id="XP_006693174.1">
    <property type="nucleotide sequence ID" value="XM_006693111.1"/>
</dbReference>
<keyword evidence="9 13" id="KW-0460">Magnesium</keyword>
<feature type="domain" description="Poly(A) polymerase central" evidence="16">
    <location>
        <begin position="213"/>
        <end position="360"/>
    </location>
</feature>
<feature type="binding site" evidence="12">
    <location>
        <begin position="240"/>
        <end position="241"/>
    </location>
    <ligand>
        <name>ATP</name>
        <dbReference type="ChEBI" id="CHEBI:30616"/>
    </ligand>
</feature>
<sequence>MTTERQWGVTPPISTALPTENEKRLHDALHKELRAQGTFESPAERAKREKVLAELEKITNVFVKRAAQEKQPKNSILIRDAIGRVFTYGSYRLGVYGPGSDIDTLVVAPKYVTVEQYFRIFPQVLVEMAPPGAIKDLTPVPEAFVPIIKFEFDGISIDLIFCSIQTLMQLPADPNWSLADNNLLRGLSENEVRSLNGTRVTDEILNLVPEPATFKLALRAIKLWAQRKAIYANIMGFPGGVAWAMLVARVCQLYPKATSAVIVNKFFHIMVKWPWPLPVLLKDIEYGCPVTRVAVWNPKLYASDRNHKMPIITPAYPSMCATHNVGNSTMAVIQQELEKGAQITDEIMVGRRPWKDLFTKHTFFTNGFKYYLTVISSSRTKQAQNAWSGFIESRVRLLVNKLEMHPDIVLARPFNKGYDRVHRVKDDRQLEEVVGQGSLAYLYKAANEADKVKGMSKPEPKQDATMKQEIKTEVKTEDDVTVKQEKQENGEPMPPPAPTIKFEPNDSKTNMNNIPKHGQSPAVDHTNGNVKLENSENVKLEDIPVKEEEEESFMEIYTTNHYIGLQLVEGAKQLNLSREVNDWKAMCMSNEIYKAETMFLAIQHLKNTALPDDVFEPGEKKPQPAKKSRKRVASEEPSRQGSAPPAKRQAQGNEGVQSGQLQQPQGNQGKTLART</sequence>
<evidence type="ECO:0000256" key="8">
    <source>
        <dbReference type="ARBA" id="ARBA00022840"/>
    </source>
</evidence>
<dbReference type="HOGENOM" id="CLU_011511_4_1_1"/>
<feature type="compositionally biased region" description="Basic and acidic residues" evidence="14">
    <location>
        <begin position="452"/>
        <end position="489"/>
    </location>
</feature>
<gene>
    <name evidence="18" type="ORF">CTHT_0027160</name>
</gene>
<feature type="binding site" evidence="12">
    <location>
        <begin position="101"/>
        <end position="103"/>
    </location>
    <ligand>
        <name>ATP</name>
        <dbReference type="ChEBI" id="CHEBI:30616"/>
    </ligand>
</feature>
<evidence type="ECO:0000256" key="14">
    <source>
        <dbReference type="SAM" id="MobiDB-lite"/>
    </source>
</evidence>
<dbReference type="PIRSF" id="PIRSF018425">
    <property type="entry name" value="PolyA_polymerase"/>
    <property type="match status" value="1"/>
</dbReference>
<feature type="binding site" evidence="13">
    <location>
        <position position="101"/>
    </location>
    <ligand>
        <name>Mg(2+)</name>
        <dbReference type="ChEBI" id="CHEBI:18420"/>
        <label>1</label>
        <note>catalytic</note>
    </ligand>
</feature>
<dbReference type="GO" id="GO:0046872">
    <property type="term" value="F:metal ion binding"/>
    <property type="evidence" value="ECO:0007669"/>
    <property type="project" value="UniProtKB-KW"/>
</dbReference>
<dbReference type="SUPFAM" id="SSF81301">
    <property type="entry name" value="Nucleotidyltransferase"/>
    <property type="match status" value="1"/>
</dbReference>
<dbReference type="SUPFAM" id="SSF81631">
    <property type="entry name" value="PAP/OAS1 substrate-binding domain"/>
    <property type="match status" value="1"/>
</dbReference>
<evidence type="ECO:0000256" key="13">
    <source>
        <dbReference type="PIRSR" id="PIRSR018425-2"/>
    </source>
</evidence>
<dbReference type="OMA" id="STRDIML"/>
<dbReference type="PANTHER" id="PTHR10682">
    <property type="entry name" value="POLY A POLYMERASE"/>
    <property type="match status" value="1"/>
</dbReference>
<evidence type="ECO:0000256" key="3">
    <source>
        <dbReference type="ARBA" id="ARBA00010912"/>
    </source>
</evidence>
<dbReference type="Pfam" id="PF04926">
    <property type="entry name" value="PAP_RNA-bind"/>
    <property type="match status" value="1"/>
</dbReference>
<reference evidence="18 19" key="1">
    <citation type="journal article" date="2011" name="Cell">
        <title>Insight into structure and assembly of the nuclear pore complex by utilizing the genome of a eukaryotic thermophile.</title>
        <authorList>
            <person name="Amlacher S."/>
            <person name="Sarges P."/>
            <person name="Flemming D."/>
            <person name="van Noort V."/>
            <person name="Kunze R."/>
            <person name="Devos D.P."/>
            <person name="Arumugam M."/>
            <person name="Bork P."/>
            <person name="Hurt E."/>
        </authorList>
    </citation>
    <scope>NUCLEOTIDE SEQUENCE [LARGE SCALE GENOMIC DNA]</scope>
    <source>
        <strain evidence="19">DSM 1495 / CBS 144.50 / IMI 039719</strain>
    </source>
</reference>
<dbReference type="STRING" id="759272.G0S6X0"/>
<evidence type="ECO:0000259" key="17">
    <source>
        <dbReference type="Pfam" id="PF20750"/>
    </source>
</evidence>
<dbReference type="FunFam" id="3.30.460.10:FF:000002">
    <property type="entry name" value="Poly(A) polymerase alpha, putative"/>
    <property type="match status" value="1"/>
</dbReference>
<evidence type="ECO:0000256" key="10">
    <source>
        <dbReference type="ARBA" id="ARBA00023242"/>
    </source>
</evidence>
<keyword evidence="4 11" id="KW-0507">mRNA processing</keyword>
<comment type="function">
    <text evidence="11">Polymerase that creates the 3'-poly(A) tail of mRNA's.</text>
</comment>
<feature type="compositionally biased region" description="Low complexity" evidence="14">
    <location>
        <begin position="655"/>
        <end position="669"/>
    </location>
</feature>
<feature type="binding site" evidence="12">
    <location>
        <position position="158"/>
    </location>
    <ligand>
        <name>ATP</name>
        <dbReference type="ChEBI" id="CHEBI:30616"/>
    </ligand>
</feature>
<keyword evidence="6 13" id="KW-0479">Metal-binding</keyword>
<feature type="domain" description="Poly(A) polymerase nucleotidyltransferase" evidence="17">
    <location>
        <begin position="8"/>
        <end position="208"/>
    </location>
</feature>
<feature type="binding site" evidence="13">
    <location>
        <position position="103"/>
    </location>
    <ligand>
        <name>Mg(2+)</name>
        <dbReference type="ChEBI" id="CHEBI:18420"/>
        <label>1</label>
        <note>catalytic</note>
    </ligand>
</feature>
<feature type="region of interest" description="Disordered" evidence="14">
    <location>
        <begin position="452"/>
        <end position="499"/>
    </location>
</feature>
<dbReference type="CDD" id="cd05402">
    <property type="entry name" value="NT_PAP_TUTase"/>
    <property type="match status" value="1"/>
</dbReference>
<evidence type="ECO:0000259" key="16">
    <source>
        <dbReference type="Pfam" id="PF04928"/>
    </source>
</evidence>
<accession>G0S6X0</accession>
<protein>
    <recommendedName>
        <fullName evidence="11">Poly(A) polymerase</fullName>
        <ecNumber evidence="11">2.7.7.19</ecNumber>
    </recommendedName>
</protein>
<feature type="binding site" evidence="13">
    <location>
        <position position="101"/>
    </location>
    <ligand>
        <name>Mg(2+)</name>
        <dbReference type="ChEBI" id="CHEBI:18420"/>
        <label>2</label>
        <note>catalytic</note>
    </ligand>
</feature>
<feature type="region of interest" description="Disordered" evidence="14">
    <location>
        <begin position="612"/>
        <end position="675"/>
    </location>
</feature>
<dbReference type="SMR" id="G0S6X0"/>
<dbReference type="Gene3D" id="3.30.460.10">
    <property type="entry name" value="Beta Polymerase, domain 2"/>
    <property type="match status" value="1"/>
</dbReference>
<dbReference type="GeneID" id="18256754"/>
<comment type="cofactor">
    <cofactor evidence="1">
        <name>Mn(2+)</name>
        <dbReference type="ChEBI" id="CHEBI:29035"/>
    </cofactor>
</comment>
<dbReference type="EC" id="2.7.7.19" evidence="11"/>
<comment type="similarity">
    <text evidence="3 11">Belongs to the poly(A) polymerase family.</text>
</comment>
<dbReference type="InterPro" id="IPR043519">
    <property type="entry name" value="NT_sf"/>
</dbReference>
<keyword evidence="19" id="KW-1185">Reference proteome</keyword>